<dbReference type="Pfam" id="PF00593">
    <property type="entry name" value="TonB_dep_Rec_b-barrel"/>
    <property type="match status" value="1"/>
</dbReference>
<keyword evidence="3 14" id="KW-0813">Transport</keyword>
<dbReference type="InterPro" id="IPR037066">
    <property type="entry name" value="Plug_dom_sf"/>
</dbReference>
<dbReference type="InterPro" id="IPR012910">
    <property type="entry name" value="Plug_dom"/>
</dbReference>
<dbReference type="STRING" id="1177982.SAMN04489711_101510"/>
<dbReference type="Gene3D" id="2.170.130.10">
    <property type="entry name" value="TonB-dependent receptor, plug domain"/>
    <property type="match status" value="1"/>
</dbReference>
<evidence type="ECO:0000256" key="15">
    <source>
        <dbReference type="RuleBase" id="RU003357"/>
    </source>
</evidence>
<evidence type="ECO:0000259" key="17">
    <source>
        <dbReference type="Pfam" id="PF07715"/>
    </source>
</evidence>
<keyword evidence="8" id="KW-0408">Iron</keyword>
<evidence type="ECO:0000256" key="10">
    <source>
        <dbReference type="ARBA" id="ARBA00023077"/>
    </source>
</evidence>
<dbReference type="RefSeq" id="WP_092937229.1">
    <property type="nucleotide sequence ID" value="NZ_FONX01000001.1"/>
</dbReference>
<evidence type="ECO:0000256" key="2">
    <source>
        <dbReference type="ARBA" id="ARBA00009810"/>
    </source>
</evidence>
<keyword evidence="11 14" id="KW-0472">Membrane</keyword>
<keyword evidence="13 14" id="KW-0998">Cell outer membrane</keyword>
<evidence type="ECO:0000256" key="3">
    <source>
        <dbReference type="ARBA" id="ARBA00022448"/>
    </source>
</evidence>
<dbReference type="Pfam" id="PF07715">
    <property type="entry name" value="Plug"/>
    <property type="match status" value="1"/>
</dbReference>
<evidence type="ECO:0000256" key="7">
    <source>
        <dbReference type="ARBA" id="ARBA00022729"/>
    </source>
</evidence>
<dbReference type="PANTHER" id="PTHR32552">
    <property type="entry name" value="FERRICHROME IRON RECEPTOR-RELATED"/>
    <property type="match status" value="1"/>
</dbReference>
<reference evidence="19" key="1">
    <citation type="submission" date="2016-10" db="EMBL/GenBank/DDBJ databases">
        <authorList>
            <person name="Varghese N."/>
            <person name="Submissions S."/>
        </authorList>
    </citation>
    <scope>NUCLEOTIDE SEQUENCE [LARGE SCALE GENOMIC DNA]</scope>
    <source>
        <strain evidence="19">DSM 27981</strain>
    </source>
</reference>
<feature type="domain" description="TonB-dependent receptor plug" evidence="17">
    <location>
        <begin position="100"/>
        <end position="198"/>
    </location>
</feature>
<evidence type="ECO:0000256" key="5">
    <source>
        <dbReference type="ARBA" id="ARBA00022496"/>
    </source>
</evidence>
<keyword evidence="19" id="KW-1185">Reference proteome</keyword>
<gene>
    <name evidence="18" type="ORF">SAMN04489711_101510</name>
</gene>
<dbReference type="Gene3D" id="2.40.170.20">
    <property type="entry name" value="TonB-dependent receptor, beta-barrel domain"/>
    <property type="match status" value="1"/>
</dbReference>
<keyword evidence="12" id="KW-0675">Receptor</keyword>
<keyword evidence="6 14" id="KW-0812">Transmembrane</keyword>
<evidence type="ECO:0000313" key="18">
    <source>
        <dbReference type="EMBL" id="SFE38124.1"/>
    </source>
</evidence>
<sequence>MPQSIPTPLSHPAYAAAAYSSRPPALIHALATAVAALCALGAGSGALAQPAAGSAPAATAEATLAPVTVNAGAAQENPTGPVTGFVARRALSATKTDTPLIETPQAISVITRDRMEAQGAQTLRQTTAYTAGIVSNYFDSRVDSFKARGGDVTQYLDGLLRIYGTYNNIKAEPYLLERVEFLHGPSSVLYGQGSVGGVLNLTSKRPQAEPLREVQVQLGSHARKQIAADLTGPLTADGQWLYRLVAVGRDSDSQVDHVRDDRQVFAPSLTWKPSAATSLTLQFTHQKDKSGSLIGFFPWQGTLLPSAYGQIPTSTFISEPGWDAYNSENNSWGYLFSHQLNSGWTVRQNLRRTVSDVDYRTIYTSFAANRATGRPARPVFEADGRTLIRDAGWQRNASRLLLLDTQLEGKLRAGATEHTLLAGVDAQRNTTSQATWSQTIAGIDAYAPVYGNFTPPAASALVRQPDVRQRQIGFYAQDQIRWNRWTATLGLRHDRAKTNTEGRPAAAVDDTAWTKRLGATYQADGGWAPYLSYSESFQPLGGVDFYGTPYKPQRGQQWEAGVKWLPEGRGLSGYAAIYELREKNRKTTDPANPRNNLQIGETRSRGLEAELTASLARSWDATLAYAYTDAKISRSNAGDEGQPVAGVPRHTASAWLSHRFSTGGSGQWTVGGGLRYTGTQKGVSISTPASTIADALLAYDAGDWRLAFNVVNLTDKVQITQCLDRGDCFYGQRRTFLLTSTYRF</sequence>
<keyword evidence="7" id="KW-0732">Signal</keyword>
<dbReference type="GO" id="GO:0015891">
    <property type="term" value="P:siderophore transport"/>
    <property type="evidence" value="ECO:0007669"/>
    <property type="project" value="InterPro"/>
</dbReference>
<dbReference type="NCBIfam" id="TIGR01783">
    <property type="entry name" value="TonB-siderophor"/>
    <property type="match status" value="1"/>
</dbReference>
<name>A0A1I2A1Z2_9BURK</name>
<dbReference type="SUPFAM" id="SSF56935">
    <property type="entry name" value="Porins"/>
    <property type="match status" value="1"/>
</dbReference>
<keyword evidence="5" id="KW-0410">Iron transport</keyword>
<evidence type="ECO:0000256" key="12">
    <source>
        <dbReference type="ARBA" id="ARBA00023170"/>
    </source>
</evidence>
<dbReference type="GO" id="GO:0038023">
    <property type="term" value="F:signaling receptor activity"/>
    <property type="evidence" value="ECO:0007669"/>
    <property type="project" value="InterPro"/>
</dbReference>
<evidence type="ECO:0000259" key="16">
    <source>
        <dbReference type="Pfam" id="PF00593"/>
    </source>
</evidence>
<organism evidence="18 19">
    <name type="scientific">Paracidovorax wautersii</name>
    <dbReference type="NCBI Taxonomy" id="1177982"/>
    <lineage>
        <taxon>Bacteria</taxon>
        <taxon>Pseudomonadati</taxon>
        <taxon>Pseudomonadota</taxon>
        <taxon>Betaproteobacteria</taxon>
        <taxon>Burkholderiales</taxon>
        <taxon>Comamonadaceae</taxon>
        <taxon>Paracidovorax</taxon>
    </lineage>
</organism>
<dbReference type="GO" id="GO:0015344">
    <property type="term" value="F:siderophore uptake transmembrane transporter activity"/>
    <property type="evidence" value="ECO:0007669"/>
    <property type="project" value="TreeGrafter"/>
</dbReference>
<keyword evidence="10 15" id="KW-0798">TonB box</keyword>
<comment type="subcellular location">
    <subcellularLocation>
        <location evidence="1 14">Cell outer membrane</location>
        <topology evidence="1 14">Multi-pass membrane protein</topology>
    </subcellularLocation>
</comment>
<dbReference type="PROSITE" id="PS52016">
    <property type="entry name" value="TONB_DEPENDENT_REC_3"/>
    <property type="match status" value="1"/>
</dbReference>
<dbReference type="InterPro" id="IPR036942">
    <property type="entry name" value="Beta-barrel_TonB_sf"/>
</dbReference>
<comment type="similarity">
    <text evidence="2 14 15">Belongs to the TonB-dependent receptor family.</text>
</comment>
<evidence type="ECO:0000256" key="9">
    <source>
        <dbReference type="ARBA" id="ARBA00023065"/>
    </source>
</evidence>
<evidence type="ECO:0000256" key="6">
    <source>
        <dbReference type="ARBA" id="ARBA00022692"/>
    </source>
</evidence>
<evidence type="ECO:0000256" key="8">
    <source>
        <dbReference type="ARBA" id="ARBA00023004"/>
    </source>
</evidence>
<evidence type="ECO:0000256" key="13">
    <source>
        <dbReference type="ARBA" id="ARBA00023237"/>
    </source>
</evidence>
<evidence type="ECO:0000256" key="11">
    <source>
        <dbReference type="ARBA" id="ARBA00023136"/>
    </source>
</evidence>
<dbReference type="PANTHER" id="PTHR32552:SF68">
    <property type="entry name" value="FERRICHROME OUTER MEMBRANE TRANSPORTER_PHAGE RECEPTOR"/>
    <property type="match status" value="1"/>
</dbReference>
<evidence type="ECO:0000313" key="19">
    <source>
        <dbReference type="Proteomes" id="UP000199119"/>
    </source>
</evidence>
<dbReference type="EMBL" id="FONX01000001">
    <property type="protein sequence ID" value="SFE38124.1"/>
    <property type="molecule type" value="Genomic_DNA"/>
</dbReference>
<dbReference type="OrthoDB" id="127311at2"/>
<dbReference type="GO" id="GO:0009279">
    <property type="term" value="C:cell outer membrane"/>
    <property type="evidence" value="ECO:0007669"/>
    <property type="project" value="UniProtKB-SubCell"/>
</dbReference>
<keyword evidence="9" id="KW-0406">Ion transport</keyword>
<protein>
    <submittedName>
        <fullName evidence="18">Iron complex outermembrane recepter protein</fullName>
    </submittedName>
</protein>
<keyword evidence="4 14" id="KW-1134">Transmembrane beta strand</keyword>
<dbReference type="InterPro" id="IPR039426">
    <property type="entry name" value="TonB-dep_rcpt-like"/>
</dbReference>
<evidence type="ECO:0000256" key="1">
    <source>
        <dbReference type="ARBA" id="ARBA00004571"/>
    </source>
</evidence>
<evidence type="ECO:0000256" key="14">
    <source>
        <dbReference type="PROSITE-ProRule" id="PRU01360"/>
    </source>
</evidence>
<dbReference type="CDD" id="cd01347">
    <property type="entry name" value="ligand_gated_channel"/>
    <property type="match status" value="1"/>
</dbReference>
<accession>A0A1I2A1Z2</accession>
<dbReference type="InterPro" id="IPR010105">
    <property type="entry name" value="TonB_sidphr_rcpt"/>
</dbReference>
<feature type="domain" description="TonB-dependent receptor-like beta-barrel" evidence="16">
    <location>
        <begin position="271"/>
        <end position="713"/>
    </location>
</feature>
<dbReference type="Proteomes" id="UP000199119">
    <property type="component" value="Unassembled WGS sequence"/>
</dbReference>
<dbReference type="AlphaFoldDB" id="A0A1I2A1Z2"/>
<proteinExistence type="inferred from homology"/>
<dbReference type="InterPro" id="IPR000531">
    <property type="entry name" value="Beta-barrel_TonB"/>
</dbReference>
<evidence type="ECO:0000256" key="4">
    <source>
        <dbReference type="ARBA" id="ARBA00022452"/>
    </source>
</evidence>